<keyword evidence="3" id="KW-1185">Reference proteome</keyword>
<dbReference type="SUPFAM" id="SSF55729">
    <property type="entry name" value="Acyl-CoA N-acyltransferases (Nat)"/>
    <property type="match status" value="1"/>
</dbReference>
<dbReference type="EMBL" id="NGFN01000113">
    <property type="protein sequence ID" value="OUD01581.1"/>
    <property type="molecule type" value="Genomic_DNA"/>
</dbReference>
<proteinExistence type="predicted"/>
<dbReference type="Gene3D" id="3.40.630.30">
    <property type="match status" value="1"/>
</dbReference>
<name>A0A243S202_9ACTN</name>
<accession>A0A243S202</accession>
<gene>
    <name evidence="2" type="ORF">CA983_19375</name>
</gene>
<comment type="caution">
    <text evidence="2">The sequence shown here is derived from an EMBL/GenBank/DDBJ whole genome shotgun (WGS) entry which is preliminary data.</text>
</comment>
<dbReference type="Proteomes" id="UP000195105">
    <property type="component" value="Unassembled WGS sequence"/>
</dbReference>
<dbReference type="Pfam" id="PF13480">
    <property type="entry name" value="Acetyltransf_6"/>
    <property type="match status" value="1"/>
</dbReference>
<sequence>MRFKVVSPADLRPGEVAAWRAIQEDSPEYANPFLGPDFAQAVAAVRPRVCVAVAMEAGDPVAFFPFERGPLGVGHAVGLGVSDCQAVVQRPGAVSEAEPLLRACGLTVWEFDNLVGDTPPFSPFARRLHAAAVMDVSDGYERYKARVSENSRRFLGDMRRFTRKLARDIGDIRFVFEERDPNQLRTLMRWKSEQYRRTGRRDRFAQPWIIELLTRLHRANAGSPVGLLSVLYAGDHPVATHFGLWSERVFATWFPAYDTRFARYSPGMMLYLRMAEEAAGAGVAYMDLARGAGQYKETLKTRDLTVAEGWAALPSAGAMAHWMRRVPVGLAYDTVLKRPYLRQAARQTLNGLGAVRTRWTESPVN</sequence>
<evidence type="ECO:0000313" key="2">
    <source>
        <dbReference type="EMBL" id="OUD01581.1"/>
    </source>
</evidence>
<protein>
    <recommendedName>
        <fullName evidence="1">BioF2-like acetyltransferase domain-containing protein</fullName>
    </recommendedName>
</protein>
<dbReference type="InterPro" id="IPR016181">
    <property type="entry name" value="Acyl_CoA_acyltransferase"/>
</dbReference>
<dbReference type="AlphaFoldDB" id="A0A243S202"/>
<feature type="domain" description="BioF2-like acetyltransferase" evidence="1">
    <location>
        <begin position="153"/>
        <end position="297"/>
    </location>
</feature>
<evidence type="ECO:0000313" key="3">
    <source>
        <dbReference type="Proteomes" id="UP000195105"/>
    </source>
</evidence>
<dbReference type="InterPro" id="IPR038740">
    <property type="entry name" value="BioF2-like_GNAT_dom"/>
</dbReference>
<reference evidence="2 3" key="1">
    <citation type="submission" date="2017-05" db="EMBL/GenBank/DDBJ databases">
        <title>Biotechnological potential of actinobacteria isolated from South African environments.</title>
        <authorList>
            <person name="Le Roes-Hill M."/>
            <person name="Prins A."/>
            <person name="Durrell K.A."/>
        </authorList>
    </citation>
    <scope>NUCLEOTIDE SEQUENCE [LARGE SCALE GENOMIC DNA]</scope>
    <source>
        <strain evidence="2 3">HMC13</strain>
    </source>
</reference>
<dbReference type="RefSeq" id="WP_086602176.1">
    <property type="nucleotide sequence ID" value="NZ_NGFN01000113.1"/>
</dbReference>
<evidence type="ECO:0000259" key="1">
    <source>
        <dbReference type="Pfam" id="PF13480"/>
    </source>
</evidence>
<organism evidence="2 3">
    <name type="scientific">Streptomyces swartbergensis</name>
    <dbReference type="NCBI Taxonomy" id="487165"/>
    <lineage>
        <taxon>Bacteria</taxon>
        <taxon>Bacillati</taxon>
        <taxon>Actinomycetota</taxon>
        <taxon>Actinomycetes</taxon>
        <taxon>Kitasatosporales</taxon>
        <taxon>Streptomycetaceae</taxon>
        <taxon>Streptomyces</taxon>
    </lineage>
</organism>